<evidence type="ECO:0000313" key="3">
    <source>
        <dbReference type="EMBL" id="MFD2183586.1"/>
    </source>
</evidence>
<protein>
    <submittedName>
        <fullName evidence="3">Helix-turn-helix domain-containing protein</fullName>
    </submittedName>
</protein>
<feature type="region of interest" description="Disordered" evidence="1">
    <location>
        <begin position="636"/>
        <end position="672"/>
    </location>
</feature>
<evidence type="ECO:0000256" key="1">
    <source>
        <dbReference type="SAM" id="MobiDB-lite"/>
    </source>
</evidence>
<dbReference type="RefSeq" id="WP_378478742.1">
    <property type="nucleotide sequence ID" value="NZ_JBHUIW010000018.1"/>
</dbReference>
<dbReference type="Proteomes" id="UP001597314">
    <property type="component" value="Unassembled WGS sequence"/>
</dbReference>
<name>A0ABW5ALN2_9BRAD</name>
<dbReference type="InterPro" id="IPR036397">
    <property type="entry name" value="RNaseH_sf"/>
</dbReference>
<comment type="caution">
    <text evidence="3">The sequence shown here is derived from an EMBL/GenBank/DDBJ whole genome shotgun (WGS) entry which is preliminary data.</text>
</comment>
<evidence type="ECO:0000259" key="2">
    <source>
        <dbReference type="PROSITE" id="PS50994"/>
    </source>
</evidence>
<feature type="region of interest" description="Disordered" evidence="1">
    <location>
        <begin position="558"/>
        <end position="585"/>
    </location>
</feature>
<dbReference type="EMBL" id="JBHUIW010000018">
    <property type="protein sequence ID" value="MFD2183586.1"/>
    <property type="molecule type" value="Genomic_DNA"/>
</dbReference>
<gene>
    <name evidence="3" type="ORF">ACFSOX_15630</name>
</gene>
<organism evidence="3 4">
    <name type="scientific">Rhodoplanes azumiensis</name>
    <dbReference type="NCBI Taxonomy" id="1897628"/>
    <lineage>
        <taxon>Bacteria</taxon>
        <taxon>Pseudomonadati</taxon>
        <taxon>Pseudomonadota</taxon>
        <taxon>Alphaproteobacteria</taxon>
        <taxon>Hyphomicrobiales</taxon>
        <taxon>Nitrobacteraceae</taxon>
        <taxon>Rhodoplanes</taxon>
    </lineage>
</organism>
<dbReference type="PROSITE" id="PS50994">
    <property type="entry name" value="INTEGRASE"/>
    <property type="match status" value="1"/>
</dbReference>
<reference evidence="4" key="1">
    <citation type="journal article" date="2019" name="Int. J. Syst. Evol. Microbiol.">
        <title>The Global Catalogue of Microorganisms (GCM) 10K type strain sequencing project: providing services to taxonomists for standard genome sequencing and annotation.</title>
        <authorList>
            <consortium name="The Broad Institute Genomics Platform"/>
            <consortium name="The Broad Institute Genome Sequencing Center for Infectious Disease"/>
            <person name="Wu L."/>
            <person name="Ma J."/>
        </authorList>
    </citation>
    <scope>NUCLEOTIDE SEQUENCE [LARGE SCALE GENOMIC DNA]</scope>
    <source>
        <strain evidence="4">CGMCC 1.6774</strain>
    </source>
</reference>
<dbReference type="InterPro" id="IPR012337">
    <property type="entry name" value="RNaseH-like_sf"/>
</dbReference>
<proteinExistence type="predicted"/>
<dbReference type="InterPro" id="IPR001584">
    <property type="entry name" value="Integrase_cat-core"/>
</dbReference>
<evidence type="ECO:0000313" key="4">
    <source>
        <dbReference type="Proteomes" id="UP001597314"/>
    </source>
</evidence>
<feature type="compositionally biased region" description="Basic and acidic residues" evidence="1">
    <location>
        <begin position="636"/>
        <end position="661"/>
    </location>
</feature>
<dbReference type="SUPFAM" id="SSF53098">
    <property type="entry name" value="Ribonuclease H-like"/>
    <property type="match status" value="1"/>
</dbReference>
<keyword evidence="4" id="KW-1185">Reference proteome</keyword>
<feature type="domain" description="Integrase catalytic" evidence="2">
    <location>
        <begin position="279"/>
        <end position="479"/>
    </location>
</feature>
<dbReference type="Gene3D" id="3.30.420.10">
    <property type="entry name" value="Ribonuclease H-like superfamily/Ribonuclease H"/>
    <property type="match status" value="1"/>
</dbReference>
<accession>A0ABW5ALN2</accession>
<sequence length="672" mass="74676">MAYITSRQLSEVAGVTQRACKKALRAALNFGTPWREAHLSVRFCHGAKGGGRSGASYEVLLSSLPVDIQQAWKALQTRSKASSAPALRDDRPGLASYRLHLIQPALVHPPRSRERAAAVRTIAETTRIGPDGQPLPQSLSTKTVQRWIAAYEAQGVAGLMPRARRDKGERRVVISQAWFAKARAYLHSVAVARIDDELRAYVRSMHAAGETPGRILFRTGMKLRELSAAAGMPVDEMNKAVFSVPRVYVVNERLWRKIATRDRDAKAWHDLRPSMIRKLAERPTEFDIDAMHFDHTVRRPDGTVAYPKAIVAMCRATHRLFVVPFLLDQREGLRQQHVALFIEALLDQWGTPDRLTIDNGGEFGAVPDLSDLLQIVSQVHSANGRRPVIHAQPYNARAKVVENGIGVLQRVWLAGLPGHVGNNRINKKTQKVGRPTTPFPGSFDLFCDIVQMRVREYNAAPQRGKLKGRSPDEAYQAHIDAGFMIAKVDRASLMLAFSTRDEASVGKFGIKVNGQYWTCKELRYRSGEKIGVLKGRFHDWPLVPLFDLNDERTIIGYAEPNKEADGNDPANARKQKQGERSFNARPRELAKVARPADLIADTKESAAALPPAVEAPVSGIIVPNPQAGEIIAEMVKSPRERRSSQARKAQAEHKREVEKSAKFTRLLLGGKT</sequence>